<reference evidence="1 2" key="1">
    <citation type="submission" date="2020-08" db="EMBL/GenBank/DDBJ databases">
        <title>Plant Genome Project.</title>
        <authorList>
            <person name="Zhang R.-G."/>
        </authorList>
    </citation>
    <scope>NUCLEOTIDE SEQUENCE [LARGE SCALE GENOMIC DNA]</scope>
    <source>
        <strain evidence="1">WSP0</strain>
        <tissue evidence="1">Leaf</tissue>
    </source>
</reference>
<accession>A0AAV6K1B3</accession>
<evidence type="ECO:0000313" key="1">
    <source>
        <dbReference type="EMBL" id="KAG5546231.1"/>
    </source>
</evidence>
<proteinExistence type="predicted"/>
<sequence length="139" mass="15094">MIQTSPTPTNSPFISQKQLNQVGNGNAVARKSKKKKNLVVDILGYPIATPPVVNRGGRKKKNKSVVFRAAAVAVALSISSEGISNRNRILLNESQAVWQVNKMMKLGYKGGEDEVISKIMDMEQEDDDRAALLAAKSNA</sequence>
<name>A0AAV6K1B3_9ERIC</name>
<dbReference type="Proteomes" id="UP000823749">
    <property type="component" value="Chromosome 6"/>
</dbReference>
<keyword evidence="2" id="KW-1185">Reference proteome</keyword>
<gene>
    <name evidence="1" type="ORF">RHGRI_018421</name>
</gene>
<organism evidence="1 2">
    <name type="scientific">Rhododendron griersonianum</name>
    <dbReference type="NCBI Taxonomy" id="479676"/>
    <lineage>
        <taxon>Eukaryota</taxon>
        <taxon>Viridiplantae</taxon>
        <taxon>Streptophyta</taxon>
        <taxon>Embryophyta</taxon>
        <taxon>Tracheophyta</taxon>
        <taxon>Spermatophyta</taxon>
        <taxon>Magnoliopsida</taxon>
        <taxon>eudicotyledons</taxon>
        <taxon>Gunneridae</taxon>
        <taxon>Pentapetalae</taxon>
        <taxon>asterids</taxon>
        <taxon>Ericales</taxon>
        <taxon>Ericaceae</taxon>
        <taxon>Ericoideae</taxon>
        <taxon>Rhodoreae</taxon>
        <taxon>Rhododendron</taxon>
    </lineage>
</organism>
<dbReference type="AlphaFoldDB" id="A0AAV6K1B3"/>
<comment type="caution">
    <text evidence="1">The sequence shown here is derived from an EMBL/GenBank/DDBJ whole genome shotgun (WGS) entry which is preliminary data.</text>
</comment>
<protein>
    <submittedName>
        <fullName evidence="1">Uncharacterized protein</fullName>
    </submittedName>
</protein>
<evidence type="ECO:0000313" key="2">
    <source>
        <dbReference type="Proteomes" id="UP000823749"/>
    </source>
</evidence>
<dbReference type="EMBL" id="JACTNZ010000006">
    <property type="protein sequence ID" value="KAG5546231.1"/>
    <property type="molecule type" value="Genomic_DNA"/>
</dbReference>